<dbReference type="AlphaFoldDB" id="A0AAE3P339"/>
<dbReference type="InterPro" id="IPR020942">
    <property type="entry name" value="Cyt_c_III_dom"/>
</dbReference>
<dbReference type="GO" id="GO:0020037">
    <property type="term" value="F:heme binding"/>
    <property type="evidence" value="ECO:0007669"/>
    <property type="project" value="InterPro"/>
</dbReference>
<accession>A0AAE3P339</accession>
<evidence type="ECO:0000256" key="5">
    <source>
        <dbReference type="ARBA" id="ARBA00022982"/>
    </source>
</evidence>
<dbReference type="GO" id="GO:0046872">
    <property type="term" value="F:metal ion binding"/>
    <property type="evidence" value="ECO:0007669"/>
    <property type="project" value="UniProtKB-KW"/>
</dbReference>
<keyword evidence="2" id="KW-0349">Heme</keyword>
<evidence type="ECO:0000256" key="2">
    <source>
        <dbReference type="ARBA" id="ARBA00022617"/>
    </source>
</evidence>
<dbReference type="InterPro" id="IPR051829">
    <property type="entry name" value="Multiheme_Cytochr_ET"/>
</dbReference>
<name>A0AAE3P339_9BACT</name>
<evidence type="ECO:0000259" key="7">
    <source>
        <dbReference type="Pfam" id="PF02085"/>
    </source>
</evidence>
<evidence type="ECO:0000313" key="8">
    <source>
        <dbReference type="EMBL" id="MDF2954317.1"/>
    </source>
</evidence>
<dbReference type="InterPro" id="IPR054813">
    <property type="entry name" value="HmcA"/>
</dbReference>
<evidence type="ECO:0000256" key="4">
    <source>
        <dbReference type="ARBA" id="ARBA00022729"/>
    </source>
</evidence>
<feature type="domain" description="Class III cytochrome C" evidence="7">
    <location>
        <begin position="322"/>
        <end position="401"/>
    </location>
</feature>
<gene>
    <name evidence="8" type="ORF">OD816_001562</name>
</gene>
<evidence type="ECO:0000313" key="9">
    <source>
        <dbReference type="Proteomes" id="UP001144110"/>
    </source>
</evidence>
<evidence type="ECO:0000256" key="1">
    <source>
        <dbReference type="ARBA" id="ARBA00022448"/>
    </source>
</evidence>
<dbReference type="Proteomes" id="UP001144110">
    <property type="component" value="Unassembled WGS sequence"/>
</dbReference>
<dbReference type="PANTHER" id="PTHR35038">
    <property type="entry name" value="DISSIMILATORY SULFITE REDUCTASE SIRA"/>
    <property type="match status" value="1"/>
</dbReference>
<keyword evidence="3" id="KW-0479">Metal-binding</keyword>
<keyword evidence="4" id="KW-0732">Signal</keyword>
<comment type="caution">
    <text evidence="8">The sequence shown here is derived from an EMBL/GenBank/DDBJ whole genome shotgun (WGS) entry which is preliminary data.</text>
</comment>
<keyword evidence="1" id="KW-0813">Transport</keyword>
<feature type="domain" description="Class III cytochrome C" evidence="7">
    <location>
        <begin position="59"/>
        <end position="165"/>
    </location>
</feature>
<dbReference type="CDD" id="cd08168">
    <property type="entry name" value="Cytochrom_C3"/>
    <property type="match status" value="4"/>
</dbReference>
<organism evidence="8 9">
    <name type="scientific">Candidatus Thermodesulfobacterium syntrophicum</name>
    <dbReference type="NCBI Taxonomy" id="3060442"/>
    <lineage>
        <taxon>Bacteria</taxon>
        <taxon>Pseudomonadati</taxon>
        <taxon>Thermodesulfobacteriota</taxon>
        <taxon>Thermodesulfobacteria</taxon>
        <taxon>Thermodesulfobacteriales</taxon>
        <taxon>Thermodesulfobacteriaceae</taxon>
        <taxon>Thermodesulfobacterium</taxon>
    </lineage>
</organism>
<dbReference type="NCBIfam" id="NF045713">
    <property type="entry name" value="CxxCH_16_HmcA"/>
    <property type="match status" value="1"/>
</dbReference>
<dbReference type="Gene3D" id="3.90.10.10">
    <property type="entry name" value="Cytochrome C3"/>
    <property type="match status" value="4"/>
</dbReference>
<proteinExistence type="predicted"/>
<dbReference type="SUPFAM" id="SSF48695">
    <property type="entry name" value="Multiheme cytochromes"/>
    <property type="match status" value="1"/>
</dbReference>
<dbReference type="EMBL" id="JAPHEG010000009">
    <property type="protein sequence ID" value="MDF2954317.1"/>
    <property type="molecule type" value="Genomic_DNA"/>
</dbReference>
<evidence type="ECO:0000256" key="3">
    <source>
        <dbReference type="ARBA" id="ARBA00022723"/>
    </source>
</evidence>
<keyword evidence="6" id="KW-0408">Iron</keyword>
<protein>
    <submittedName>
        <fullName evidence="8">DnaJ-class molecular chaperone with C-terminal Zn finger domain</fullName>
    </submittedName>
</protein>
<dbReference type="InterPro" id="IPR036280">
    <property type="entry name" value="Multihaem_cyt_sf"/>
</dbReference>
<sequence>MERKTLVLILLGILCYLFLIVYGIKQVYTAPAIPPSKEVVITKPEEKIAIAHTEIFGALERPQVIFDHKKHVEAIKKEGKKEWETCSVCHRKKKEKLTRIEKENDIIKGKKEEERDVLVFVFPKREVKGDKELIEKAYHDECIGCHKEKLKEKKKAGPITCGECHVKEKEFVKIKYPLVEFDFKRHYDHEEKLKKRTGKKDCALCHHVYDLKEKKLVYQNGTEESCYYCHDLSKKKRGSELSQIVKVTTEKGLSYQKTAHERCLSCHIKINKEMEISKRKDEKAPPLECGKCHTGKYRTIKDLEKVPRPDRKQKETVFINVKNAKMKGVAFSHKNHEYYHKTCRKCHHERLKACKECHKLEGVAEGGWVNIVDAYHASFSDHSCAGCHNKKKLEKNCAGCHKFIPLIDVKAKEPRKEVCDRCHTGKKEVILPKPLTTVNLDPEVVKKDIKIKVLEKEFEPADFPHRKIIDKLVKISNDSKLARYFHNDLRILCEGCHHQRKSSAEVKKDTPPSCQNCHPKYFNPVNPNKMRLQAAYHVQCIGCHDSMGLKKPTHRCTDCHKEKKQRPVPTDILGIKKGK</sequence>
<keyword evidence="5" id="KW-0249">Electron transport</keyword>
<reference evidence="8" key="1">
    <citation type="submission" date="2022-11" db="EMBL/GenBank/DDBJ databases">
        <title>Candidatus Alkanophaga archaea from heated hydrothermal vent sediment oxidize petroleum alkanes.</title>
        <authorList>
            <person name="Zehnle H."/>
            <person name="Laso-Perez R."/>
            <person name="Lipp J."/>
            <person name="Teske A."/>
            <person name="Wegener G."/>
        </authorList>
    </citation>
    <scope>NUCLEOTIDE SEQUENCE</scope>
    <source>
        <strain evidence="8">MCA70</strain>
    </source>
</reference>
<dbReference type="Pfam" id="PF02085">
    <property type="entry name" value="Cytochrom_CIII"/>
    <property type="match status" value="2"/>
</dbReference>
<evidence type="ECO:0000256" key="6">
    <source>
        <dbReference type="ARBA" id="ARBA00023004"/>
    </source>
</evidence>
<dbReference type="GO" id="GO:0009055">
    <property type="term" value="F:electron transfer activity"/>
    <property type="evidence" value="ECO:0007669"/>
    <property type="project" value="InterPro"/>
</dbReference>